<dbReference type="WBParaSite" id="L893_g917.t1">
    <property type="protein sequence ID" value="L893_g917.t1"/>
    <property type="gene ID" value="L893_g917"/>
</dbReference>
<reference evidence="8" key="1">
    <citation type="submission" date="2016-11" db="UniProtKB">
        <authorList>
            <consortium name="WormBaseParasite"/>
        </authorList>
    </citation>
    <scope>IDENTIFICATION</scope>
</reference>
<keyword evidence="2 4" id="KW-0863">Zinc-finger</keyword>
<feature type="compositionally biased region" description="Basic and acidic residues" evidence="5">
    <location>
        <begin position="1"/>
        <end position="11"/>
    </location>
</feature>
<evidence type="ECO:0000256" key="4">
    <source>
        <dbReference type="PROSITE-ProRule" id="PRU00175"/>
    </source>
</evidence>
<keyword evidence="7" id="KW-1185">Reference proteome</keyword>
<feature type="region of interest" description="Disordered" evidence="5">
    <location>
        <begin position="150"/>
        <end position="176"/>
    </location>
</feature>
<dbReference type="SUPFAM" id="SSF57850">
    <property type="entry name" value="RING/U-box"/>
    <property type="match status" value="1"/>
</dbReference>
<feature type="domain" description="RING-type" evidence="6">
    <location>
        <begin position="59"/>
        <end position="98"/>
    </location>
</feature>
<evidence type="ECO:0000256" key="1">
    <source>
        <dbReference type="ARBA" id="ARBA00022723"/>
    </source>
</evidence>
<protein>
    <submittedName>
        <fullName evidence="8">RING-type domain-containing protein</fullName>
    </submittedName>
</protein>
<evidence type="ECO:0000259" key="6">
    <source>
        <dbReference type="PROSITE" id="PS50089"/>
    </source>
</evidence>
<evidence type="ECO:0000256" key="2">
    <source>
        <dbReference type="ARBA" id="ARBA00022771"/>
    </source>
</evidence>
<keyword evidence="1" id="KW-0479">Metal-binding</keyword>
<name>A0A1I8AU15_9BILA</name>
<evidence type="ECO:0000313" key="8">
    <source>
        <dbReference type="WBParaSite" id="L893_g917.t1"/>
    </source>
</evidence>
<dbReference type="InterPro" id="IPR001841">
    <property type="entry name" value="Znf_RING"/>
</dbReference>
<proteinExistence type="predicted"/>
<dbReference type="PROSITE" id="PS50089">
    <property type="entry name" value="ZF_RING_2"/>
    <property type="match status" value="1"/>
</dbReference>
<evidence type="ECO:0000256" key="5">
    <source>
        <dbReference type="SAM" id="MobiDB-lite"/>
    </source>
</evidence>
<keyword evidence="3" id="KW-0862">Zinc</keyword>
<organism evidence="7 8">
    <name type="scientific">Steinernema glaseri</name>
    <dbReference type="NCBI Taxonomy" id="37863"/>
    <lineage>
        <taxon>Eukaryota</taxon>
        <taxon>Metazoa</taxon>
        <taxon>Ecdysozoa</taxon>
        <taxon>Nematoda</taxon>
        <taxon>Chromadorea</taxon>
        <taxon>Rhabditida</taxon>
        <taxon>Tylenchina</taxon>
        <taxon>Panagrolaimomorpha</taxon>
        <taxon>Strongyloidoidea</taxon>
        <taxon>Steinernematidae</taxon>
        <taxon>Steinernema</taxon>
    </lineage>
</organism>
<dbReference type="GO" id="GO:0008270">
    <property type="term" value="F:zinc ion binding"/>
    <property type="evidence" value="ECO:0007669"/>
    <property type="project" value="UniProtKB-KW"/>
</dbReference>
<evidence type="ECO:0000313" key="7">
    <source>
        <dbReference type="Proteomes" id="UP000095287"/>
    </source>
</evidence>
<dbReference type="Proteomes" id="UP000095287">
    <property type="component" value="Unplaced"/>
</dbReference>
<accession>A0A1I8AU15</accession>
<sequence length="231" mass="24219">MSQHSEARWADSSEYSSNEETDLCTPQLSSVSSSFFSSVDSEDGSMCVMAETLACDGQCRQLMEVQALKAFDCGHVFCVDCLPDKTEEALDKKCPAKNCVQRSYFNNPQWSEVVTAKEVSSGLKNMSSSLPTALSSLSLCETPLSYTSSSASEARSSSSGTSGTSTSSNACSSTDSSTSYCSSCATSCFLSSASRFSSTFASRLSLPSTATASSTSLDLVTGCELSEGSTS</sequence>
<evidence type="ECO:0000256" key="3">
    <source>
        <dbReference type="ARBA" id="ARBA00022833"/>
    </source>
</evidence>
<feature type="region of interest" description="Disordered" evidence="5">
    <location>
        <begin position="1"/>
        <end position="21"/>
    </location>
</feature>
<dbReference type="AlphaFoldDB" id="A0A1I8AU15"/>
<dbReference type="InterPro" id="IPR017907">
    <property type="entry name" value="Znf_RING_CS"/>
</dbReference>
<dbReference type="PROSITE" id="PS00518">
    <property type="entry name" value="ZF_RING_1"/>
    <property type="match status" value="1"/>
</dbReference>